<accession>A0A3B6QIS9</accession>
<dbReference type="SMR" id="A0A3B6QIS9"/>
<dbReference type="InterPro" id="IPR022003">
    <property type="entry name" value="RST"/>
</dbReference>
<dbReference type="STRING" id="4565.A0A3B6QIS9"/>
<dbReference type="OrthoDB" id="21060at2759"/>
<evidence type="ECO:0000256" key="4">
    <source>
        <dbReference type="ARBA" id="ARBA00023163"/>
    </source>
</evidence>
<dbReference type="Gramene" id="TraesCS6D03G0552000.1">
    <property type="protein sequence ID" value="TraesCS6D03G0552000.1.CDS"/>
    <property type="gene ID" value="TraesCS6D03G0552000"/>
</dbReference>
<keyword evidence="10" id="KW-1185">Reference proteome</keyword>
<dbReference type="Gene3D" id="1.10.20.10">
    <property type="entry name" value="Histone, subunit A"/>
    <property type="match status" value="1"/>
</dbReference>
<dbReference type="InterPro" id="IPR007900">
    <property type="entry name" value="TAF4_C"/>
</dbReference>
<feature type="region of interest" description="Disordered" evidence="7">
    <location>
        <begin position="388"/>
        <end position="539"/>
    </location>
</feature>
<proteinExistence type="inferred from homology"/>
<dbReference type="GO" id="GO:0046982">
    <property type="term" value="F:protein heterodimerization activity"/>
    <property type="evidence" value="ECO:0007669"/>
    <property type="project" value="InterPro"/>
</dbReference>
<dbReference type="Pfam" id="PF12174">
    <property type="entry name" value="RST"/>
    <property type="match status" value="1"/>
</dbReference>
<evidence type="ECO:0000256" key="6">
    <source>
        <dbReference type="ARBA" id="ARBA00058775"/>
    </source>
</evidence>
<feature type="compositionally biased region" description="Basic and acidic residues" evidence="7">
    <location>
        <begin position="665"/>
        <end position="685"/>
    </location>
</feature>
<keyword evidence="3" id="KW-0805">Transcription regulation</keyword>
<reference evidence="9" key="1">
    <citation type="submission" date="2018-08" db="EMBL/GenBank/DDBJ databases">
        <authorList>
            <person name="Rossello M."/>
        </authorList>
    </citation>
    <scope>NUCLEOTIDE SEQUENCE [LARGE SCALE GENOMIC DNA]</scope>
    <source>
        <strain evidence="9">cv. Chinese Spring</strain>
    </source>
</reference>
<feature type="compositionally biased region" description="Polar residues" evidence="7">
    <location>
        <begin position="85"/>
        <end position="100"/>
    </location>
</feature>
<evidence type="ECO:0000256" key="3">
    <source>
        <dbReference type="ARBA" id="ARBA00023015"/>
    </source>
</evidence>
<dbReference type="InterPro" id="IPR009072">
    <property type="entry name" value="Histone-fold"/>
</dbReference>
<dbReference type="GO" id="GO:0006367">
    <property type="term" value="P:transcription initiation at RNA polymerase II promoter"/>
    <property type="evidence" value="ECO:0000318"/>
    <property type="project" value="GO_Central"/>
</dbReference>
<feature type="compositionally biased region" description="Polar residues" evidence="7">
    <location>
        <begin position="388"/>
        <end position="415"/>
    </location>
</feature>
<name>A0A3B6QIS9_WHEAT</name>
<feature type="compositionally biased region" description="Low complexity" evidence="7">
    <location>
        <begin position="271"/>
        <end position="296"/>
    </location>
</feature>
<evidence type="ECO:0000256" key="1">
    <source>
        <dbReference type="ARBA" id="ARBA00004123"/>
    </source>
</evidence>
<dbReference type="PANTHER" id="PTHR15138:SF14">
    <property type="entry name" value="TRANSCRIPTION INITIATION FACTOR TFIID SUBUNIT 4"/>
    <property type="match status" value="1"/>
</dbReference>
<dbReference type="CDD" id="cd08045">
    <property type="entry name" value="HFD_TAF4"/>
    <property type="match status" value="1"/>
</dbReference>
<gene>
    <name evidence="9" type="primary">LOC123144983</name>
</gene>
<feature type="region of interest" description="Disordered" evidence="7">
    <location>
        <begin position="78"/>
        <end position="100"/>
    </location>
</feature>
<dbReference type="InterPro" id="IPR045144">
    <property type="entry name" value="TAF4"/>
</dbReference>
<feature type="region of interest" description="Disordered" evidence="7">
    <location>
        <begin position="271"/>
        <end position="328"/>
    </location>
</feature>
<comment type="function">
    <text evidence="6">TAFs are components of the transcription factor IID (TFIID) complex that is essential for mediating regulation of RNA polymerase transcription.</text>
</comment>
<dbReference type="AlphaFoldDB" id="A0A3B6QIS9"/>
<sequence length="838" mass="91647">MSSPPPESVGDAGAPSSSDACWHASLPFPPFFGVEAFVAGFRAVLLLSGLFGIMEEIFILGTLPQDISDVSKSTVDQLQAADQKASGQSIQQAGQPHMNPSYQLSQPKLETGVSENENFIQQEEHHYQPEQEQPRCENQLQQAEANSFQLAEKGTDYVGQQSLTGSMEDVAQPSGDQQHVNPVVGQQAPHGAQETRKRGYQPSIPFNMLIPILQAHLDRDKDMQLQSVWAKLRRNEVHKDDFLRVIRNIVGDQMLKQAAHKVFAQMQAQAQRNNNQGNANQHPSSSLASTAASGSAKLPDQLVRMPTPPNQGHKSQASSSPQNFVPLSGTQMQSSMHYFAHDNSIQKPDVKGVHAVPNRPPGMSLPIPLQTSNKQLQPTEIQQASQQLYGTTNTPQSYPRPTSGSMPLRPQSQAPETRPPFHPHGRIPAKIGTVPTHPTMQQNASARQMQQNKDIKNNAYNPSANTKQGSEPAGKARQVGPGGPSAKLQGKQAAPKTSTPPAARTKKSGGQKKSLETAGSAPPPTSKRQKTAGAFQEQSIDQLNDVTAVSGVNLREEEEQLLSAPKEESPATEAARRIVQEEEENLFLQKGPLLKKLAEIVLKSNLKNAGADVGRCLSMCVEERLRRFISTLIRVSKQRTDAEKTGHRLVITSDVGRQILQMNQKAKEEWDKKQAETDKNKKQTEDGGSGGAELEKEKEESRPKNAKPNKEEDDKMRTTAANVAARQAVGGSDMFSKWQLMAEQAKQKRAPAPRPSHVSGKGSAERSEASKRSHLAAFGTGGTERQGKGLFANRHSHGPQRTVSVKDVICVLEREPQMTKSRLIYRLYERLPGESTTD</sequence>
<reference evidence="9" key="2">
    <citation type="submission" date="2018-10" db="UniProtKB">
        <authorList>
            <consortium name="EnsemblPlants"/>
        </authorList>
    </citation>
    <scope>IDENTIFICATION</scope>
</reference>
<dbReference type="Gramene" id="TraesCS6D02G225200.2">
    <property type="protein sequence ID" value="TraesCS6D02G225200.2"/>
    <property type="gene ID" value="TraesCS6D02G225200"/>
</dbReference>
<dbReference type="Pfam" id="PF05236">
    <property type="entry name" value="TAF4"/>
    <property type="match status" value="1"/>
</dbReference>
<comment type="subcellular location">
    <subcellularLocation>
        <location evidence="1">Nucleus</location>
    </subcellularLocation>
</comment>
<dbReference type="GO" id="GO:0005669">
    <property type="term" value="C:transcription factor TFIID complex"/>
    <property type="evidence" value="ECO:0000318"/>
    <property type="project" value="GO_Central"/>
</dbReference>
<feature type="compositionally biased region" description="Polar residues" evidence="7">
    <location>
        <begin position="310"/>
        <end position="328"/>
    </location>
</feature>
<dbReference type="Proteomes" id="UP000019116">
    <property type="component" value="Chromosome 6D"/>
</dbReference>
<dbReference type="FunFam" id="1.10.20.10:FF:000015">
    <property type="entry name" value="Transcription initiation factor TFIID subunit 4B"/>
    <property type="match status" value="1"/>
</dbReference>
<feature type="compositionally biased region" description="Polar residues" evidence="7">
    <location>
        <begin position="436"/>
        <end position="469"/>
    </location>
</feature>
<feature type="domain" description="RST" evidence="8">
    <location>
        <begin position="197"/>
        <end position="268"/>
    </location>
</feature>
<keyword evidence="4" id="KW-0804">Transcription</keyword>
<dbReference type="GO" id="GO:0003677">
    <property type="term" value="F:DNA binding"/>
    <property type="evidence" value="ECO:0000318"/>
    <property type="project" value="GO_Central"/>
</dbReference>
<evidence type="ECO:0000259" key="8">
    <source>
        <dbReference type="PROSITE" id="PS51879"/>
    </source>
</evidence>
<protein>
    <recommendedName>
        <fullName evidence="8">RST domain-containing protein</fullName>
    </recommendedName>
</protein>
<comment type="similarity">
    <text evidence="2">Belongs to the TAF4 family.</text>
</comment>
<dbReference type="PROSITE" id="PS51879">
    <property type="entry name" value="RST"/>
    <property type="match status" value="1"/>
</dbReference>
<keyword evidence="5" id="KW-0539">Nucleus</keyword>
<evidence type="ECO:0000313" key="10">
    <source>
        <dbReference type="Proteomes" id="UP000019116"/>
    </source>
</evidence>
<evidence type="ECO:0000256" key="2">
    <source>
        <dbReference type="ARBA" id="ARBA00006178"/>
    </source>
</evidence>
<feature type="compositionally biased region" description="Basic and acidic residues" evidence="7">
    <location>
        <begin position="693"/>
        <end position="717"/>
    </location>
</feature>
<evidence type="ECO:0000256" key="7">
    <source>
        <dbReference type="SAM" id="MobiDB-lite"/>
    </source>
</evidence>
<dbReference type="PANTHER" id="PTHR15138">
    <property type="entry name" value="TRANSCRIPTION INITIATION FACTOR TFIID SUBUNIT 4"/>
    <property type="match status" value="1"/>
</dbReference>
<organism evidence="9">
    <name type="scientific">Triticum aestivum</name>
    <name type="common">Wheat</name>
    <dbReference type="NCBI Taxonomy" id="4565"/>
    <lineage>
        <taxon>Eukaryota</taxon>
        <taxon>Viridiplantae</taxon>
        <taxon>Streptophyta</taxon>
        <taxon>Embryophyta</taxon>
        <taxon>Tracheophyta</taxon>
        <taxon>Spermatophyta</taxon>
        <taxon>Magnoliopsida</taxon>
        <taxon>Liliopsida</taxon>
        <taxon>Poales</taxon>
        <taxon>Poaceae</taxon>
        <taxon>BOP clade</taxon>
        <taxon>Pooideae</taxon>
        <taxon>Triticodae</taxon>
        <taxon>Triticeae</taxon>
        <taxon>Triticinae</taxon>
        <taxon>Triticum</taxon>
    </lineage>
</organism>
<dbReference type="EnsemblPlants" id="TraesCS6D02G225200.2">
    <property type="protein sequence ID" value="TraesCS6D02G225200.2"/>
    <property type="gene ID" value="TraesCS6D02G225200"/>
</dbReference>
<feature type="region of interest" description="Disordered" evidence="7">
    <location>
        <begin position="664"/>
        <end position="717"/>
    </location>
</feature>
<evidence type="ECO:0000313" key="9">
    <source>
        <dbReference type="EnsemblPlants" id="TraesCS6D02G225200.2"/>
    </source>
</evidence>
<feature type="region of interest" description="Disordered" evidence="7">
    <location>
        <begin position="741"/>
        <end position="800"/>
    </location>
</feature>
<evidence type="ECO:0000256" key="5">
    <source>
        <dbReference type="ARBA" id="ARBA00023242"/>
    </source>
</evidence>